<evidence type="ECO:0000256" key="12">
    <source>
        <dbReference type="RuleBase" id="RU003808"/>
    </source>
</evidence>
<reference evidence="18 19" key="2">
    <citation type="submission" date="2024-05" db="EMBL/GenBank/DDBJ databases">
        <authorList>
            <person name="Chen Y."/>
            <person name="Shah S."/>
            <person name="Dougan E. K."/>
            <person name="Thang M."/>
            <person name="Chan C."/>
        </authorList>
    </citation>
    <scope>NUCLEOTIDE SEQUENCE [LARGE SCALE GENOMIC DNA]</scope>
</reference>
<keyword evidence="12" id="KW-0109">Calcium transport</keyword>
<feature type="transmembrane region" description="Helical" evidence="14">
    <location>
        <begin position="417"/>
        <end position="438"/>
    </location>
</feature>
<evidence type="ECO:0000313" key="17">
    <source>
        <dbReference type="EMBL" id="CAI3973391.1"/>
    </source>
</evidence>
<dbReference type="InterPro" id="IPR043203">
    <property type="entry name" value="VGCC_Ca_Na"/>
</dbReference>
<feature type="domain" description="Ion transport" evidence="16">
    <location>
        <begin position="1579"/>
        <end position="1850"/>
    </location>
</feature>
<feature type="transmembrane region" description="Helical" evidence="14">
    <location>
        <begin position="355"/>
        <end position="374"/>
    </location>
</feature>
<evidence type="ECO:0000259" key="16">
    <source>
        <dbReference type="Pfam" id="PF00520"/>
    </source>
</evidence>
<evidence type="ECO:0000313" key="19">
    <source>
        <dbReference type="Proteomes" id="UP001152797"/>
    </source>
</evidence>
<feature type="transmembrane region" description="Helical" evidence="14">
    <location>
        <begin position="1572"/>
        <end position="1594"/>
    </location>
</feature>
<dbReference type="InterPro" id="IPR027359">
    <property type="entry name" value="Volt_channel_dom_sf"/>
</dbReference>
<dbReference type="FunFam" id="1.20.120.350:FF:000009">
    <property type="entry name" value="Voltage-dependent T-type calcium channel subunit alpha"/>
    <property type="match status" value="2"/>
</dbReference>
<evidence type="ECO:0000256" key="4">
    <source>
        <dbReference type="ARBA" id="ARBA00022737"/>
    </source>
</evidence>
<gene>
    <name evidence="17" type="ORF">C1SCF055_LOCUS1900</name>
</gene>
<feature type="transmembrane region" description="Helical" evidence="14">
    <location>
        <begin position="1645"/>
        <end position="1664"/>
    </location>
</feature>
<feature type="transmembrane region" description="Helical" evidence="14">
    <location>
        <begin position="1707"/>
        <end position="1730"/>
    </location>
</feature>
<feature type="transmembrane region" description="Helical" evidence="14">
    <location>
        <begin position="882"/>
        <end position="906"/>
    </location>
</feature>
<feature type="transmembrane region" description="Helical" evidence="14">
    <location>
        <begin position="1013"/>
        <end position="1031"/>
    </location>
</feature>
<keyword evidence="9" id="KW-0325">Glycoprotein</keyword>
<evidence type="ECO:0000256" key="13">
    <source>
        <dbReference type="SAM" id="MobiDB-lite"/>
    </source>
</evidence>
<evidence type="ECO:0000256" key="9">
    <source>
        <dbReference type="ARBA" id="ARBA00023180"/>
    </source>
</evidence>
<dbReference type="OrthoDB" id="193091at2759"/>
<keyword evidence="10" id="KW-0407">Ion channel</keyword>
<feature type="domain" description="Ion transport" evidence="16">
    <location>
        <begin position="1012"/>
        <end position="1139"/>
    </location>
</feature>
<feature type="chain" id="PRO_5043269536" evidence="15">
    <location>
        <begin position="26"/>
        <end position="2109"/>
    </location>
</feature>
<keyword evidence="6 14" id="KW-1133">Transmembrane helix</keyword>
<evidence type="ECO:0000256" key="11">
    <source>
        <dbReference type="PIRSR" id="PIRSR602077-1"/>
    </source>
</evidence>
<dbReference type="Gene3D" id="1.10.287.70">
    <property type="match status" value="4"/>
</dbReference>
<evidence type="ECO:0000256" key="8">
    <source>
        <dbReference type="ARBA" id="ARBA00023136"/>
    </source>
</evidence>
<dbReference type="SUPFAM" id="SSF81324">
    <property type="entry name" value="Voltage-gated potassium channels"/>
    <property type="match status" value="4"/>
</dbReference>
<feature type="transmembrane region" description="Helical" evidence="14">
    <location>
        <begin position="686"/>
        <end position="705"/>
    </location>
</feature>
<dbReference type="EMBL" id="CAMXCT010000071">
    <property type="protein sequence ID" value="CAI3973391.1"/>
    <property type="molecule type" value="Genomic_DNA"/>
</dbReference>
<protein>
    <submittedName>
        <fullName evidence="18">EF-hand domain-containing protein</fullName>
    </submittedName>
</protein>
<evidence type="ECO:0000256" key="15">
    <source>
        <dbReference type="SAM" id="SignalP"/>
    </source>
</evidence>
<evidence type="ECO:0000256" key="2">
    <source>
        <dbReference type="ARBA" id="ARBA00022448"/>
    </source>
</evidence>
<feature type="transmembrane region" description="Helical" evidence="14">
    <location>
        <begin position="1614"/>
        <end position="1633"/>
    </location>
</feature>
<reference evidence="17" key="1">
    <citation type="submission" date="2022-10" db="EMBL/GenBank/DDBJ databases">
        <authorList>
            <person name="Chen Y."/>
            <person name="Dougan E. K."/>
            <person name="Chan C."/>
            <person name="Rhodes N."/>
            <person name="Thang M."/>
        </authorList>
    </citation>
    <scope>NUCLEOTIDE SEQUENCE</scope>
</reference>
<organism evidence="17">
    <name type="scientific">Cladocopium goreaui</name>
    <dbReference type="NCBI Taxonomy" id="2562237"/>
    <lineage>
        <taxon>Eukaryota</taxon>
        <taxon>Sar</taxon>
        <taxon>Alveolata</taxon>
        <taxon>Dinophyceae</taxon>
        <taxon>Suessiales</taxon>
        <taxon>Symbiodiniaceae</taxon>
        <taxon>Cladocopium</taxon>
    </lineage>
</organism>
<feature type="signal peptide" evidence="15">
    <location>
        <begin position="1"/>
        <end position="25"/>
    </location>
</feature>
<comment type="subcellular location">
    <subcellularLocation>
        <location evidence="1 12">Membrane</location>
        <topology evidence="1 12">Multi-pass membrane protein</topology>
    </subcellularLocation>
</comment>
<keyword evidence="8 14" id="KW-0472">Membrane</keyword>
<feature type="transmembrane region" description="Helical" evidence="14">
    <location>
        <begin position="163"/>
        <end position="181"/>
    </location>
</feature>
<name>A0A9P1BKL6_9DINO</name>
<feature type="transmembrane region" description="Helical" evidence="14">
    <location>
        <begin position="531"/>
        <end position="548"/>
    </location>
</feature>
<feature type="binding site" evidence="11">
    <location>
        <position position="545"/>
    </location>
    <ligand>
        <name>Ca(2+)</name>
        <dbReference type="ChEBI" id="CHEBI:29108"/>
    </ligand>
</feature>
<proteinExistence type="inferred from homology"/>
<dbReference type="PANTHER" id="PTHR10037:SF62">
    <property type="entry name" value="SODIUM CHANNEL PROTEIN 60E"/>
    <property type="match status" value="1"/>
</dbReference>
<sequence>MVRPPGKAARCWGLLLVAVLCNLQAFVGVTKSPSRPRVAAAAERTVAEDKEISDKLDEVLRKKLKNEDGTEKSGLSESARKAVDKVAGVKRRQLKAPKKKSRSIVKKSLDEVLKSASEDDDKGNYLPAKRDVYKEVGITRTEVERYWKRRDESSKNFVDKFVGPYYVIFPILLLIVAYLIYDSFVNPQEFVTASMTGVQQKKECAQCGSNAHMKNWRMFTKSKEVPKNSFQKAVDVLPGKTADGLRTVLVYGKKFEVCEKSLFIFSIDKTIRQQVLQLVCWVWFDRIILLLIALNSIGLAIVDWRASADVGFNGFYNNVLDVWLTLFFTLEAMLKVIAWGFFWDRNSYLRDAWNWLDFVVVLTAWASFVPGGAADGLGFFRVFRALRPLRSLNAVPQMKVLVNTVISSVPKLGNVSAVGAFLFLVFGIIGVTLMSGTFNRLCHVDPKPVLLFTNNSGVQCWSWPYAADDRLCGGAYNCEASGGYCGGLEEDMRPELRPDFGDAGRLGLQWCAGSEPRKLTPDADYMNFDNIIWALLVVFQCMTMEGWTDIMYRVQDSYDFIAATAYFFLLIPLTSFFLLNVALAVVDEARDDFEKKEEGKEDEDVAGSEEALQKSLLGEDDDMDLDEKPAWCDCALVHTCRQIAFSDWFMNVIMLFIVSNVITMMMESFPPPRGQQDVLDVLEMTFLVVFCGEMAVLLMALGAVAKRWKPADSLQKTRYFTNPVTAFDGTIVITSVVQACVGQAGPLTALRTLRLFRVLNKLANRWPSFKVLLKAMVLTAISLNYWLILFALVLYICTLMAQTFFATEFHFNDPDNFDFVTNRGDFWCAGTEGLDISYRQDCIPRANFDTFLWALVTIFQIMTGENWNTVMYAGMRSGGPGFCLLFVLLIMFGQTLFLSLFLSMLMSKFDHVRDSLNQEIDRQHTAMKLRKKSLDSPCLTEDLSGGHSRSRLLLPARSFFRTFTSFKTSLEQRQAWPAGYALFVFSKDNPVRKLCRSILKFEVDVGKGHKTKVFDNIILLCILISTVCMAADSPLANPQDLSTQIIRAADEVFAVIFIAEMVIKLIALGLIWGRDAYLKSYWNWLDGIVVMVSIINMVSSSQTGFLKTLRILRAFRPLRVISRNENLKIVVTTIFASMLKTQRNSSHDQFADGLALLSVFDISFLLVVMYPLAMKPEKMGAAFADAGDRGDASALDIGGTFYTCDLATSPALMREMGKDFTTPLCMPDSIDQAAVSGGLMHGSFDPLLSTWVGNNSGCPASHNISYVRPTSDTPICIGRCLPQGYSQYMQPEWLCPKGLTMTEELPAACPASVERNISAAEQRGLDYVDAMTRQLVLPCGGSMVDANGQVVMTGKNMSCADLFCGEVDQETKWRCSAACKSAPYFCVDACGPGLEGSAQCESCLMECEAQCRCPEFCEGLIRDAALCLEQGSRWLPTISQSFDNIWYAMLTLFEISTTEGWVDVMYSAADSMGPYVQPKRDANETPLPEISQALRTEPREPQATLPRGYGFIVNLSVGVIVDKFMEMKPTSNNVALTEPQKNWINCITSLYARRQIVNMTDLHEKPACRRQVYYFVSSPAFETFIMGAIVVNTLFLAAKITPTPFVWFDSFLEIVNYVFAGIFTVECVLKLFALHGNYWGDRWNIFDFSCVVATLAGIIISKASNVRIDPIIQVIRIFRVARLFRLLRFLKGLNKIFMALLMSLPKLMNVLLILLLLLILYSILGVSLFATTKLGDTLNVHANFQNFIVAFITLFRASTGEAWNEIMHELAISQVVTYRQGDWCSPTDLFDTDRKYEVLKEKCLIDNPNSCAQNPYFSFIFWVTYTLLITFMVMNLVIAVILEGYEDGKESPASEVVDVCVKLWLKHDPDHRMSLPLGQALNFINKALREVEGQGNDPVPAGGPNSFSALQSLPMKYVAALDVQVGENGRVHFISACKQVMRFVCLGDDLASLEDLETVEERMEQKQRDKLRRLVEKSELRNQGKLPRDGLMEGLSFAGNKSAKGAKLPMANLKEEVAALKLQTAWHSVLKGRSPKARHQGSTSSSKEEPKAEVTETQVTVQSEPDSPVGGIGQDAHGPYCKEPLEEDPMPRDRSHDPPGDSPEGPAGE</sequence>
<dbReference type="GO" id="GO:0001518">
    <property type="term" value="C:voltage-gated sodium channel complex"/>
    <property type="evidence" value="ECO:0007669"/>
    <property type="project" value="TreeGrafter"/>
</dbReference>
<evidence type="ECO:0000256" key="1">
    <source>
        <dbReference type="ARBA" id="ARBA00004141"/>
    </source>
</evidence>
<dbReference type="EMBL" id="CAMXCT030000071">
    <property type="protein sequence ID" value="CAL4760703.1"/>
    <property type="molecule type" value="Genomic_DNA"/>
</dbReference>
<feature type="domain" description="Ion transport" evidence="16">
    <location>
        <begin position="283"/>
        <end position="588"/>
    </location>
</feature>
<comment type="similarity">
    <text evidence="12">Belongs to the calcium channel alpha-1 subunit (TC 1.A.1.11) family.</text>
</comment>
<dbReference type="Proteomes" id="UP001152797">
    <property type="component" value="Unassembled WGS sequence"/>
</dbReference>
<keyword evidence="15" id="KW-0732">Signal</keyword>
<evidence type="ECO:0000256" key="14">
    <source>
        <dbReference type="SAM" id="Phobius"/>
    </source>
</evidence>
<dbReference type="Gene3D" id="1.20.120.350">
    <property type="entry name" value="Voltage-gated potassium channels. Chain C"/>
    <property type="match status" value="4"/>
</dbReference>
<feature type="transmembrane region" description="Helical" evidence="14">
    <location>
        <begin position="1052"/>
        <end position="1072"/>
    </location>
</feature>
<dbReference type="InterPro" id="IPR002077">
    <property type="entry name" value="VDCCAlpha1"/>
</dbReference>
<feature type="transmembrane region" description="Helical" evidence="14">
    <location>
        <begin position="648"/>
        <end position="666"/>
    </location>
</feature>
<dbReference type="GO" id="GO:0005891">
    <property type="term" value="C:voltage-gated calcium channel complex"/>
    <property type="evidence" value="ECO:0007669"/>
    <property type="project" value="InterPro"/>
</dbReference>
<evidence type="ECO:0000256" key="10">
    <source>
        <dbReference type="ARBA" id="ARBA00023303"/>
    </source>
</evidence>
<evidence type="ECO:0000313" key="18">
    <source>
        <dbReference type="EMBL" id="CAL4760703.1"/>
    </source>
</evidence>
<keyword evidence="12" id="KW-0107">Calcium channel</keyword>
<keyword evidence="11" id="KW-0479">Metal-binding</keyword>
<feature type="binding site" evidence="11">
    <location>
        <position position="865"/>
    </location>
    <ligand>
        <name>Ca(2+)</name>
        <dbReference type="ChEBI" id="CHEBI:29108"/>
    </ligand>
</feature>
<evidence type="ECO:0000256" key="5">
    <source>
        <dbReference type="ARBA" id="ARBA00022882"/>
    </source>
</evidence>
<accession>A0A9P1BKL6</accession>
<feature type="transmembrane region" description="Helical" evidence="14">
    <location>
        <begin position="278"/>
        <end position="302"/>
    </location>
</feature>
<feature type="transmembrane region" description="Helical" evidence="14">
    <location>
        <begin position="1084"/>
        <end position="1106"/>
    </location>
</feature>
<dbReference type="GO" id="GO:0005248">
    <property type="term" value="F:voltage-gated sodium channel activity"/>
    <property type="evidence" value="ECO:0007669"/>
    <property type="project" value="TreeGrafter"/>
</dbReference>
<keyword evidence="7" id="KW-0406">Ion transport</keyword>
<evidence type="ECO:0000256" key="3">
    <source>
        <dbReference type="ARBA" id="ARBA00022692"/>
    </source>
</evidence>
<dbReference type="GO" id="GO:0046872">
    <property type="term" value="F:metal ion binding"/>
    <property type="evidence" value="ECO:0007669"/>
    <property type="project" value="UniProtKB-KW"/>
</dbReference>
<dbReference type="InterPro" id="IPR005821">
    <property type="entry name" value="Ion_trans_dom"/>
</dbReference>
<feature type="region of interest" description="Disordered" evidence="13">
    <location>
        <begin position="2030"/>
        <end position="2109"/>
    </location>
</feature>
<dbReference type="Pfam" id="PF00520">
    <property type="entry name" value="Ion_trans"/>
    <property type="match status" value="5"/>
</dbReference>
<feature type="transmembrane region" description="Helical" evidence="14">
    <location>
        <begin position="560"/>
        <end position="586"/>
    </location>
</feature>
<feature type="domain" description="Ion transport" evidence="16">
    <location>
        <begin position="648"/>
        <end position="914"/>
    </location>
</feature>
<keyword evidence="4" id="KW-0677">Repeat</keyword>
<keyword evidence="3 14" id="KW-0812">Transmembrane</keyword>
<feature type="transmembrane region" description="Helical" evidence="14">
    <location>
        <begin position="1819"/>
        <end position="1842"/>
    </location>
</feature>
<evidence type="ECO:0000256" key="7">
    <source>
        <dbReference type="ARBA" id="ARBA00023065"/>
    </source>
</evidence>
<feature type="transmembrane region" description="Helical" evidence="14">
    <location>
        <begin position="1154"/>
        <end position="1173"/>
    </location>
</feature>
<keyword evidence="19" id="KW-1185">Reference proteome</keyword>
<feature type="compositionally biased region" description="Polar residues" evidence="13">
    <location>
        <begin position="2055"/>
        <end position="2065"/>
    </location>
</feature>
<dbReference type="EMBL" id="CAMXCT020000071">
    <property type="protein sequence ID" value="CAL1126766.1"/>
    <property type="molecule type" value="Genomic_DNA"/>
</dbReference>
<feature type="domain" description="Ion transport" evidence="16">
    <location>
        <begin position="1439"/>
        <end position="1472"/>
    </location>
</feature>
<dbReference type="PANTHER" id="PTHR10037">
    <property type="entry name" value="VOLTAGE-GATED CATION CHANNEL CALCIUM AND SODIUM"/>
    <property type="match status" value="1"/>
</dbReference>
<dbReference type="PRINTS" id="PR00167">
    <property type="entry name" value="CACHANNEL"/>
</dbReference>
<feature type="transmembrane region" description="Helical" evidence="14">
    <location>
        <begin position="771"/>
        <end position="796"/>
    </location>
</feature>
<dbReference type="GO" id="GO:0005245">
    <property type="term" value="F:voltage-gated calcium channel activity"/>
    <property type="evidence" value="ECO:0007669"/>
    <property type="project" value="InterPro"/>
</dbReference>
<feature type="transmembrane region" description="Helical" evidence="14">
    <location>
        <begin position="322"/>
        <end position="343"/>
    </location>
</feature>
<feature type="compositionally biased region" description="Basic and acidic residues" evidence="13">
    <location>
        <begin position="2089"/>
        <end position="2099"/>
    </location>
</feature>
<keyword evidence="2" id="KW-0813">Transport</keyword>
<evidence type="ECO:0000256" key="6">
    <source>
        <dbReference type="ARBA" id="ARBA00022989"/>
    </source>
</evidence>
<keyword evidence="11 12" id="KW-0106">Calcium</keyword>
<comment type="caution">
    <text evidence="17">The sequence shown here is derived from an EMBL/GenBank/DDBJ whole genome shotgun (WGS) entry which is preliminary data.</text>
</comment>
<keyword evidence="5 12" id="KW-0851">Voltage-gated channel</keyword>